<evidence type="ECO:0000313" key="1">
    <source>
        <dbReference type="EMBL" id="AIE87286.1"/>
    </source>
</evidence>
<dbReference type="Proteomes" id="UP000027982">
    <property type="component" value="Chromosome"/>
</dbReference>
<protein>
    <submittedName>
        <fullName evidence="1">Uncharacterized protein</fullName>
    </submittedName>
</protein>
<dbReference type="HOGENOM" id="CLU_3233912_0_0_0"/>
<sequence length="43" mass="4632">MYTKQLDLVLVRSDGTNASSTFTLYGYLRTPPPNLEGGGKGGR</sequence>
<gene>
    <name evidence="1" type="ORF">OP10G_3918</name>
</gene>
<dbReference type="STRING" id="661478.OP10G_3918"/>
<dbReference type="KEGG" id="fgi:OP10G_3918"/>
<dbReference type="EMBL" id="CP007139">
    <property type="protein sequence ID" value="AIE87286.1"/>
    <property type="molecule type" value="Genomic_DNA"/>
</dbReference>
<reference evidence="1 2" key="1">
    <citation type="journal article" date="2014" name="PLoS ONE">
        <title>The first complete genome sequence of the class fimbriimonadia in the phylum armatimonadetes.</title>
        <authorList>
            <person name="Hu Z.Y."/>
            <person name="Wang Y.Z."/>
            <person name="Im W.T."/>
            <person name="Wang S.Y."/>
            <person name="Zhao G.P."/>
            <person name="Zheng H.J."/>
            <person name="Quan Z.X."/>
        </authorList>
    </citation>
    <scope>NUCLEOTIDE SEQUENCE [LARGE SCALE GENOMIC DNA]</scope>
    <source>
        <strain evidence="1">Gsoil 348</strain>
    </source>
</reference>
<evidence type="ECO:0000313" key="2">
    <source>
        <dbReference type="Proteomes" id="UP000027982"/>
    </source>
</evidence>
<dbReference type="AlphaFoldDB" id="A0A068NV05"/>
<proteinExistence type="predicted"/>
<accession>A0A068NV05</accession>
<organism evidence="1 2">
    <name type="scientific">Fimbriimonas ginsengisoli Gsoil 348</name>
    <dbReference type="NCBI Taxonomy" id="661478"/>
    <lineage>
        <taxon>Bacteria</taxon>
        <taxon>Bacillati</taxon>
        <taxon>Armatimonadota</taxon>
        <taxon>Fimbriimonadia</taxon>
        <taxon>Fimbriimonadales</taxon>
        <taxon>Fimbriimonadaceae</taxon>
        <taxon>Fimbriimonas</taxon>
    </lineage>
</organism>
<name>A0A068NV05_FIMGI</name>
<keyword evidence="2" id="KW-1185">Reference proteome</keyword>